<evidence type="ECO:0000313" key="3">
    <source>
        <dbReference type="Proteomes" id="UP000748531"/>
    </source>
</evidence>
<feature type="signal peptide" evidence="1">
    <location>
        <begin position="1"/>
        <end position="15"/>
    </location>
</feature>
<reference evidence="2" key="1">
    <citation type="submission" date="2019-05" db="EMBL/GenBank/DDBJ databases">
        <title>Annotation for the trematode Paragonimus heterotremus.</title>
        <authorList>
            <person name="Choi Y.-J."/>
        </authorList>
    </citation>
    <scope>NUCLEOTIDE SEQUENCE</scope>
    <source>
        <strain evidence="2">LC</strain>
    </source>
</reference>
<protein>
    <submittedName>
        <fullName evidence="2">Uncharacterized protein</fullName>
    </submittedName>
</protein>
<proteinExistence type="predicted"/>
<gene>
    <name evidence="2" type="ORF">PHET_01153</name>
</gene>
<sequence length="61" mass="6854">MILFHLFCKTPVASAFQSVLLQVIRMLCIQPVGRSLSLLCSFRPDSICTIRKTLPQNHPIA</sequence>
<dbReference type="EMBL" id="LUCH01000386">
    <property type="protein sequence ID" value="KAF5405282.1"/>
    <property type="molecule type" value="Genomic_DNA"/>
</dbReference>
<keyword evidence="1" id="KW-0732">Signal</keyword>
<name>A0A8J4TMI1_9TREM</name>
<accession>A0A8J4TMI1</accession>
<dbReference type="AlphaFoldDB" id="A0A8J4TMI1"/>
<feature type="chain" id="PRO_5035203332" evidence="1">
    <location>
        <begin position="16"/>
        <end position="61"/>
    </location>
</feature>
<keyword evidence="3" id="KW-1185">Reference proteome</keyword>
<comment type="caution">
    <text evidence="2">The sequence shown here is derived from an EMBL/GenBank/DDBJ whole genome shotgun (WGS) entry which is preliminary data.</text>
</comment>
<dbReference type="Proteomes" id="UP000748531">
    <property type="component" value="Unassembled WGS sequence"/>
</dbReference>
<organism evidence="2 3">
    <name type="scientific">Paragonimus heterotremus</name>
    <dbReference type="NCBI Taxonomy" id="100268"/>
    <lineage>
        <taxon>Eukaryota</taxon>
        <taxon>Metazoa</taxon>
        <taxon>Spiralia</taxon>
        <taxon>Lophotrochozoa</taxon>
        <taxon>Platyhelminthes</taxon>
        <taxon>Trematoda</taxon>
        <taxon>Digenea</taxon>
        <taxon>Plagiorchiida</taxon>
        <taxon>Troglotremata</taxon>
        <taxon>Troglotrematidae</taxon>
        <taxon>Paragonimus</taxon>
    </lineage>
</organism>
<evidence type="ECO:0000313" key="2">
    <source>
        <dbReference type="EMBL" id="KAF5405282.1"/>
    </source>
</evidence>
<evidence type="ECO:0000256" key="1">
    <source>
        <dbReference type="SAM" id="SignalP"/>
    </source>
</evidence>